<dbReference type="InterPro" id="IPR037165">
    <property type="entry name" value="AldOxase/xan_DH_Mopterin-bd_sf"/>
</dbReference>
<proteinExistence type="predicted"/>
<accession>A0A4U6BP03</accession>
<feature type="domain" description="Aldehyde oxidase/xanthine dehydrogenase a/b hammerhead" evidence="3">
    <location>
        <begin position="35"/>
        <end position="150"/>
    </location>
</feature>
<comment type="caution">
    <text evidence="4">The sequence shown here is derived from an EMBL/GenBank/DDBJ whole genome shotgun (WGS) entry which is preliminary data.</text>
</comment>
<dbReference type="InterPro" id="IPR000674">
    <property type="entry name" value="Ald_Oxase/Xan_DH_a/b"/>
</dbReference>
<dbReference type="OrthoDB" id="8123321at2"/>
<gene>
    <name evidence="4" type="ORF">YH63_012070</name>
</gene>
<dbReference type="GO" id="GO:0005506">
    <property type="term" value="F:iron ion binding"/>
    <property type="evidence" value="ECO:0007669"/>
    <property type="project" value="InterPro"/>
</dbReference>
<organism evidence="4 5">
    <name type="scientific">Afipia massiliensis</name>
    <dbReference type="NCBI Taxonomy" id="211460"/>
    <lineage>
        <taxon>Bacteria</taxon>
        <taxon>Pseudomonadati</taxon>
        <taxon>Pseudomonadota</taxon>
        <taxon>Alphaproteobacteria</taxon>
        <taxon>Hyphomicrobiales</taxon>
        <taxon>Nitrobacteraceae</taxon>
        <taxon>Afipia</taxon>
    </lineage>
</organism>
<keyword evidence="5" id="KW-1185">Reference proteome</keyword>
<evidence type="ECO:0000313" key="4">
    <source>
        <dbReference type="EMBL" id="TKT72092.1"/>
    </source>
</evidence>
<evidence type="ECO:0000259" key="3">
    <source>
        <dbReference type="SMART" id="SM01008"/>
    </source>
</evidence>
<dbReference type="EMBL" id="LBIA02000001">
    <property type="protein sequence ID" value="TKT72092.1"/>
    <property type="molecule type" value="Genomic_DNA"/>
</dbReference>
<dbReference type="SUPFAM" id="SSF54665">
    <property type="entry name" value="CO dehydrogenase molybdoprotein N-domain-like"/>
    <property type="match status" value="1"/>
</dbReference>
<dbReference type="SMART" id="SM01008">
    <property type="entry name" value="Ald_Xan_dh_C"/>
    <property type="match status" value="1"/>
</dbReference>
<dbReference type="InterPro" id="IPR016208">
    <property type="entry name" value="Ald_Oxase/xanthine_DH-like"/>
</dbReference>
<dbReference type="PANTHER" id="PTHR11908:SF132">
    <property type="entry name" value="ALDEHYDE OXIDASE 1-RELATED"/>
    <property type="match status" value="1"/>
</dbReference>
<evidence type="ECO:0000256" key="1">
    <source>
        <dbReference type="ARBA" id="ARBA00022505"/>
    </source>
</evidence>
<keyword evidence="2" id="KW-0560">Oxidoreductase</keyword>
<reference evidence="4" key="1">
    <citation type="submission" date="2019-04" db="EMBL/GenBank/DDBJ databases">
        <title>Whole genome sequencing of cave bacteria.</title>
        <authorList>
            <person name="Gan H.M."/>
            <person name="Barton H."/>
            <person name="Savka M.A."/>
        </authorList>
    </citation>
    <scope>NUCLEOTIDE SEQUENCE [LARGE SCALE GENOMIC DNA]</scope>
    <source>
        <strain evidence="4">LC387</strain>
    </source>
</reference>
<evidence type="ECO:0000256" key="2">
    <source>
        <dbReference type="ARBA" id="ARBA00023002"/>
    </source>
</evidence>
<dbReference type="InterPro" id="IPR046867">
    <property type="entry name" value="AldOxase/xan_DH_MoCoBD2"/>
</dbReference>
<dbReference type="Gene3D" id="3.90.1170.50">
    <property type="entry name" value="Aldehyde oxidase/xanthine dehydrogenase, a/b hammerhead"/>
    <property type="match status" value="1"/>
</dbReference>
<dbReference type="SUPFAM" id="SSF56003">
    <property type="entry name" value="Molybdenum cofactor-binding domain"/>
    <property type="match status" value="1"/>
</dbReference>
<dbReference type="Pfam" id="PF20256">
    <property type="entry name" value="MoCoBD_2"/>
    <property type="match status" value="1"/>
</dbReference>
<dbReference type="InterPro" id="IPR036856">
    <property type="entry name" value="Ald_Oxase/Xan_DH_a/b_sf"/>
</dbReference>
<dbReference type="Gene3D" id="3.30.365.10">
    <property type="entry name" value="Aldehyde oxidase/xanthine dehydrogenase, molybdopterin binding domain"/>
    <property type="match status" value="4"/>
</dbReference>
<dbReference type="STRING" id="211460.YH63_06925"/>
<protein>
    <submittedName>
        <fullName evidence="4">Xanthine dehydrogenase family protein</fullName>
    </submittedName>
</protein>
<dbReference type="Pfam" id="PF02738">
    <property type="entry name" value="MoCoBD_1"/>
    <property type="match status" value="1"/>
</dbReference>
<keyword evidence="1" id="KW-0500">Molybdenum</keyword>
<dbReference type="GO" id="GO:0016491">
    <property type="term" value="F:oxidoreductase activity"/>
    <property type="evidence" value="ECO:0007669"/>
    <property type="project" value="UniProtKB-KW"/>
</dbReference>
<dbReference type="AlphaFoldDB" id="A0A4U6BP03"/>
<dbReference type="Pfam" id="PF01315">
    <property type="entry name" value="Ald_Xan_dh_C"/>
    <property type="match status" value="1"/>
</dbReference>
<dbReference type="PANTHER" id="PTHR11908">
    <property type="entry name" value="XANTHINE DEHYDROGENASE"/>
    <property type="match status" value="1"/>
</dbReference>
<name>A0A4U6BP03_9BRAD</name>
<sequence length="797" mass="85538">MNDGSEKQPGLSVLDRPNSYIGKTVPRPNLDRLMQGRGQYVSDMVLPRMAHAVFLRSPYAHAKILNIDETAAKAMPGVIAVVTGAELAKVITPWVGVLSHLKGLKSAPQHAIAIDRACWQGEAVAAVIATSRALAEDAAEAVLVDYEELVPVTDMRTALDPDTPVIHADLGDNLAFERNLDAGAVDQAFKDSDEVVEAEFVFGRHTGVTLEPRAVLADWNSGEERLTVYLGTQAPHMVQNIAALHLGLDEAQVRVVCKDVGGSFGIKVHIYADEMATLALSKLLRRPIKFVADRVESFNTDIHARDHVCKARIGVSKDGTINAFEIDDVTGIGPYSMYPRTSAIEANQVVNLVGGPYTTQNYRARTRVVFQNKNVTCQYRGVGHPIACSITEGLVDLAAQRIGMDPIEIRRRNLIRDDAYPCGSPSGLKFEALSHHASLDKLVAMMNYDALRAEQAELRKQGIYRGIGIGSFIEVTNPSAAFYGVGGARISSQDGVAVRLDATGRVICQTSITEQGQGSESLTAQIVGSVLGVSMERVRVILGDTDNTPYGGGTWASRGAGIGGEAALQAAKVLRKNILDVAAAILQAKPGDLDIVDNAVVDADGGQQRIELHELARIVYFRPDTLPPGFQPELMATRHFVPREYPFAFTNGVQASLLEVDPQTGFIKLLRHWVVEDCGTIINPQLVDEQIRGGVVQGLGAALYEQCIYDERGQLTNANMADYLVPMSGEMPDIDVGHVVSPTLESELGAKGAGEAGTAAAAAVVSNAVNDALSPFNVTITEIPLTPRVVLAALGRI</sequence>
<dbReference type="RefSeq" id="WP_046827391.1">
    <property type="nucleotide sequence ID" value="NZ_LBIA02000001.1"/>
</dbReference>
<dbReference type="InterPro" id="IPR008274">
    <property type="entry name" value="AldOxase/xan_DH_MoCoBD1"/>
</dbReference>
<evidence type="ECO:0000313" key="5">
    <source>
        <dbReference type="Proteomes" id="UP000034832"/>
    </source>
</evidence>
<dbReference type="Proteomes" id="UP000034832">
    <property type="component" value="Unassembled WGS sequence"/>
</dbReference>